<protein>
    <submittedName>
        <fullName evidence="5">Beta galactosidase jelly roll domain-containing protein</fullName>
    </submittedName>
</protein>
<evidence type="ECO:0000313" key="6">
    <source>
        <dbReference type="Proteomes" id="UP001172083"/>
    </source>
</evidence>
<keyword evidence="2" id="KW-0326">Glycosidase</keyword>
<keyword evidence="3" id="KW-0732">Signal</keyword>
<dbReference type="PANTHER" id="PTHR42732">
    <property type="entry name" value="BETA-GALACTOSIDASE"/>
    <property type="match status" value="1"/>
</dbReference>
<gene>
    <name evidence="5" type="ORF">QQ020_17180</name>
</gene>
<dbReference type="Gene3D" id="2.60.120.260">
    <property type="entry name" value="Galactose-binding domain-like"/>
    <property type="match status" value="2"/>
</dbReference>
<accession>A0ABT8L7R6</accession>
<dbReference type="InterPro" id="IPR051913">
    <property type="entry name" value="GH2_Domain-Containing"/>
</dbReference>
<dbReference type="SUPFAM" id="SSF49785">
    <property type="entry name" value="Galactose-binding domain-like"/>
    <property type="match status" value="2"/>
</dbReference>
<dbReference type="RefSeq" id="WP_346759151.1">
    <property type="nucleotide sequence ID" value="NZ_JAUJEB010000004.1"/>
</dbReference>
<keyword evidence="1" id="KW-0378">Hydrolase</keyword>
<proteinExistence type="predicted"/>
<dbReference type="PANTHER" id="PTHR42732:SF1">
    <property type="entry name" value="BETA-MANNOSIDASE"/>
    <property type="match status" value="1"/>
</dbReference>
<dbReference type="Pfam" id="PF13364">
    <property type="entry name" value="BetaGal_ABD2"/>
    <property type="match status" value="1"/>
</dbReference>
<dbReference type="Proteomes" id="UP001172083">
    <property type="component" value="Unassembled WGS sequence"/>
</dbReference>
<feature type="signal peptide" evidence="3">
    <location>
        <begin position="1"/>
        <end position="23"/>
    </location>
</feature>
<reference evidence="5" key="1">
    <citation type="submission" date="2023-06" db="EMBL/GenBank/DDBJ databases">
        <title>Genomic of Agaribacillus aureum.</title>
        <authorList>
            <person name="Wang G."/>
        </authorList>
    </citation>
    <scope>NUCLEOTIDE SEQUENCE</scope>
    <source>
        <strain evidence="5">BMA12</strain>
    </source>
</reference>
<evidence type="ECO:0000313" key="5">
    <source>
        <dbReference type="EMBL" id="MDN5213810.1"/>
    </source>
</evidence>
<dbReference type="EMBL" id="JAUJEB010000004">
    <property type="protein sequence ID" value="MDN5213810.1"/>
    <property type="molecule type" value="Genomic_DNA"/>
</dbReference>
<feature type="chain" id="PRO_5046272986" evidence="3">
    <location>
        <begin position="24"/>
        <end position="332"/>
    </location>
</feature>
<evidence type="ECO:0000256" key="3">
    <source>
        <dbReference type="SAM" id="SignalP"/>
    </source>
</evidence>
<feature type="domain" description="Beta-galactosidase jelly roll" evidence="4">
    <location>
        <begin position="42"/>
        <end position="156"/>
    </location>
</feature>
<evidence type="ECO:0000256" key="2">
    <source>
        <dbReference type="ARBA" id="ARBA00023295"/>
    </source>
</evidence>
<keyword evidence="6" id="KW-1185">Reference proteome</keyword>
<organism evidence="5 6">
    <name type="scientific">Agaribacillus aureus</name>
    <dbReference type="NCBI Taxonomy" id="3051825"/>
    <lineage>
        <taxon>Bacteria</taxon>
        <taxon>Pseudomonadati</taxon>
        <taxon>Bacteroidota</taxon>
        <taxon>Cytophagia</taxon>
        <taxon>Cytophagales</taxon>
        <taxon>Splendidivirgaceae</taxon>
        <taxon>Agaribacillus</taxon>
    </lineage>
</organism>
<dbReference type="InterPro" id="IPR008979">
    <property type="entry name" value="Galactose-bd-like_sf"/>
</dbReference>
<comment type="caution">
    <text evidence="5">The sequence shown here is derived from an EMBL/GenBank/DDBJ whole genome shotgun (WGS) entry which is preliminary data.</text>
</comment>
<evidence type="ECO:0000256" key="1">
    <source>
        <dbReference type="ARBA" id="ARBA00022801"/>
    </source>
</evidence>
<name>A0ABT8L7R6_9BACT</name>
<sequence length="332" mass="38662">MNKHTCPVLVLFLSLLFTGFVMADDQERLLNLRGEWKFSIGDDKHWAEPEYDDSDWESIYVPTSWENEGFYGYDGYAWYRKKFDGAITKGYENIFIMLGYIDDADEVYVNGKLIGFSGGFPPHYATAHKAKRQYYIPLEILDPEGENLIAVRIYDEGGEGGIIHGKVGIYTMVSDFQPAINLQGVWKFKTGQDERWKNKYWNDEQWEDIITPSLWRNIGMWELDGYACYRKTFFLDEKWKNEELYVVLGRIDDFDKTYLNGEFIGETWDGRSFGISRSFLKLRVYPLPKNKLLFNGYNTIAVKVYDMGDKGGIYEGPVGIITKKQLQQEGLY</sequence>
<dbReference type="InterPro" id="IPR025300">
    <property type="entry name" value="BetaGal_jelly_roll_dom"/>
</dbReference>
<evidence type="ECO:0000259" key="4">
    <source>
        <dbReference type="Pfam" id="PF13364"/>
    </source>
</evidence>